<dbReference type="GO" id="GO:0009073">
    <property type="term" value="P:aromatic amino acid family biosynthetic process"/>
    <property type="evidence" value="ECO:0007669"/>
    <property type="project" value="UniProtKB-KW"/>
</dbReference>
<feature type="binding site" evidence="7">
    <location>
        <position position="156"/>
    </location>
    <ligand>
        <name>ATP</name>
        <dbReference type="ChEBI" id="CHEBI:30616"/>
    </ligand>
</feature>
<keyword evidence="7" id="KW-0460">Magnesium</keyword>
<keyword evidence="3 7" id="KW-0547">Nucleotide-binding</keyword>
<dbReference type="OrthoDB" id="9800332at2"/>
<comment type="similarity">
    <text evidence="7">Belongs to the shikimate kinase family.</text>
</comment>
<evidence type="ECO:0000256" key="3">
    <source>
        <dbReference type="ARBA" id="ARBA00022741"/>
    </source>
</evidence>
<dbReference type="CDD" id="cd00464">
    <property type="entry name" value="SK"/>
    <property type="match status" value="1"/>
</dbReference>
<comment type="subcellular location">
    <subcellularLocation>
        <location evidence="7">Cytoplasm</location>
    </subcellularLocation>
</comment>
<evidence type="ECO:0000256" key="7">
    <source>
        <dbReference type="HAMAP-Rule" id="MF_00109"/>
    </source>
</evidence>
<organism evidence="8 9">
    <name type="scientific">Calidifontibacter indicus</name>
    <dbReference type="NCBI Taxonomy" id="419650"/>
    <lineage>
        <taxon>Bacteria</taxon>
        <taxon>Bacillati</taxon>
        <taxon>Actinomycetota</taxon>
        <taxon>Actinomycetes</taxon>
        <taxon>Micrococcales</taxon>
        <taxon>Dermacoccaceae</taxon>
        <taxon>Calidifontibacter</taxon>
    </lineage>
</organism>
<dbReference type="GO" id="GO:0005524">
    <property type="term" value="F:ATP binding"/>
    <property type="evidence" value="ECO:0007669"/>
    <property type="project" value="UniProtKB-UniRule"/>
</dbReference>
<dbReference type="RefSeq" id="WP_115922878.1">
    <property type="nucleotide sequence ID" value="NZ_QTUA01000001.1"/>
</dbReference>
<dbReference type="Gene3D" id="3.40.50.300">
    <property type="entry name" value="P-loop containing nucleotide triphosphate hydrolases"/>
    <property type="match status" value="1"/>
</dbReference>
<keyword evidence="6 7" id="KW-0057">Aromatic amino acid biosynthesis</keyword>
<dbReference type="Pfam" id="PF01202">
    <property type="entry name" value="SKI"/>
    <property type="match status" value="1"/>
</dbReference>
<dbReference type="GO" id="GO:0005829">
    <property type="term" value="C:cytosol"/>
    <property type="evidence" value="ECO:0007669"/>
    <property type="project" value="TreeGrafter"/>
</dbReference>
<dbReference type="InterPro" id="IPR000623">
    <property type="entry name" value="Shikimate_kinase/TSH1"/>
</dbReference>
<accession>A0A3D9UNE2</accession>
<evidence type="ECO:0000256" key="2">
    <source>
        <dbReference type="ARBA" id="ARBA00022679"/>
    </source>
</evidence>
<dbReference type="InterPro" id="IPR027417">
    <property type="entry name" value="P-loop_NTPase"/>
</dbReference>
<comment type="cofactor">
    <cofactor evidence="7">
        <name>Mg(2+)</name>
        <dbReference type="ChEBI" id="CHEBI:18420"/>
    </cofactor>
    <text evidence="7">Binds 1 Mg(2+) ion per subunit.</text>
</comment>
<gene>
    <name evidence="7" type="primary">aroK</name>
    <name evidence="8" type="ORF">DFJ65_2000</name>
</gene>
<name>A0A3D9UNE2_9MICO</name>
<protein>
    <recommendedName>
        <fullName evidence="7">Shikimate kinase</fullName>
        <shortName evidence="7">SK</shortName>
        <ecNumber evidence="7">2.7.1.71</ecNumber>
    </recommendedName>
</protein>
<dbReference type="PANTHER" id="PTHR21087">
    <property type="entry name" value="SHIKIMATE KINASE"/>
    <property type="match status" value="1"/>
</dbReference>
<dbReference type="SUPFAM" id="SSF52540">
    <property type="entry name" value="P-loop containing nucleoside triphosphate hydrolases"/>
    <property type="match status" value="1"/>
</dbReference>
<dbReference type="HAMAP" id="MF_00109">
    <property type="entry name" value="Shikimate_kinase"/>
    <property type="match status" value="1"/>
</dbReference>
<reference evidence="8 9" key="1">
    <citation type="submission" date="2018-08" db="EMBL/GenBank/DDBJ databases">
        <title>Sequencing the genomes of 1000 actinobacteria strains.</title>
        <authorList>
            <person name="Klenk H.-P."/>
        </authorList>
    </citation>
    <scope>NUCLEOTIDE SEQUENCE [LARGE SCALE GENOMIC DNA]</scope>
    <source>
        <strain evidence="8 9">DSM 22967</strain>
    </source>
</reference>
<sequence>MADQPARPVAVLIGPPGAGKTTVGCALAQVLGVDFVDTDALVETTSGRVISDIFVEDGEPAFRELELEATRSALGTPGVVALGGGAPMQPAIAELLADHKVVFLDVTIAHAAKRIGFDGSRPLLAVNPRAAWTKMMGERRPTYERLGTVRVDTGDRTPEEIVDDVRAGLTGLTGADQR</sequence>
<dbReference type="GO" id="GO:0004765">
    <property type="term" value="F:shikimate kinase activity"/>
    <property type="evidence" value="ECO:0007669"/>
    <property type="project" value="UniProtKB-UniRule"/>
</dbReference>
<keyword evidence="7" id="KW-0963">Cytoplasm</keyword>
<keyword evidence="1 7" id="KW-0028">Amino-acid biosynthesis</keyword>
<feature type="binding site" evidence="7">
    <location>
        <position position="39"/>
    </location>
    <ligand>
        <name>substrate</name>
    </ligand>
</feature>
<keyword evidence="4 7" id="KW-0418">Kinase</keyword>
<dbReference type="AlphaFoldDB" id="A0A3D9UNE2"/>
<feature type="binding site" evidence="7">
    <location>
        <position position="139"/>
    </location>
    <ligand>
        <name>substrate</name>
    </ligand>
</feature>
<dbReference type="PANTHER" id="PTHR21087:SF16">
    <property type="entry name" value="SHIKIMATE KINASE 1, CHLOROPLASTIC"/>
    <property type="match status" value="1"/>
</dbReference>
<comment type="pathway">
    <text evidence="7">Metabolic intermediate biosynthesis; chorismate biosynthesis; chorismate from D-erythrose 4-phosphate and phosphoenolpyruvate: step 5/7.</text>
</comment>
<feature type="binding site" evidence="7">
    <location>
        <begin position="17"/>
        <end position="22"/>
    </location>
    <ligand>
        <name>ATP</name>
        <dbReference type="ChEBI" id="CHEBI:30616"/>
    </ligand>
</feature>
<evidence type="ECO:0000256" key="5">
    <source>
        <dbReference type="ARBA" id="ARBA00022840"/>
    </source>
</evidence>
<keyword evidence="7" id="KW-0479">Metal-binding</keyword>
<proteinExistence type="inferred from homology"/>
<feature type="binding site" evidence="7">
    <location>
        <position position="121"/>
    </location>
    <ligand>
        <name>ATP</name>
        <dbReference type="ChEBI" id="CHEBI:30616"/>
    </ligand>
</feature>
<keyword evidence="2 7" id="KW-0808">Transferase</keyword>
<comment type="catalytic activity">
    <reaction evidence="7">
        <text>shikimate + ATP = 3-phosphoshikimate + ADP + H(+)</text>
        <dbReference type="Rhea" id="RHEA:13121"/>
        <dbReference type="ChEBI" id="CHEBI:15378"/>
        <dbReference type="ChEBI" id="CHEBI:30616"/>
        <dbReference type="ChEBI" id="CHEBI:36208"/>
        <dbReference type="ChEBI" id="CHEBI:145989"/>
        <dbReference type="ChEBI" id="CHEBI:456216"/>
        <dbReference type="EC" id="2.7.1.71"/>
    </reaction>
</comment>
<dbReference type="GO" id="GO:0008652">
    <property type="term" value="P:amino acid biosynthetic process"/>
    <property type="evidence" value="ECO:0007669"/>
    <property type="project" value="UniProtKB-KW"/>
</dbReference>
<comment type="caution">
    <text evidence="8">The sequence shown here is derived from an EMBL/GenBank/DDBJ whole genome shotgun (WGS) entry which is preliminary data.</text>
</comment>
<feature type="binding site" evidence="7">
    <location>
        <position position="63"/>
    </location>
    <ligand>
        <name>substrate</name>
    </ligand>
</feature>
<dbReference type="UniPathway" id="UPA00053">
    <property type="reaction ID" value="UER00088"/>
</dbReference>
<dbReference type="PRINTS" id="PR01100">
    <property type="entry name" value="SHIKIMTKNASE"/>
</dbReference>
<evidence type="ECO:0000256" key="1">
    <source>
        <dbReference type="ARBA" id="ARBA00022605"/>
    </source>
</evidence>
<evidence type="ECO:0000256" key="6">
    <source>
        <dbReference type="ARBA" id="ARBA00023141"/>
    </source>
</evidence>
<keyword evidence="5 7" id="KW-0067">ATP-binding</keyword>
<feature type="binding site" evidence="7">
    <location>
        <position position="84"/>
    </location>
    <ligand>
        <name>substrate</name>
    </ligand>
</feature>
<feature type="binding site" evidence="7">
    <location>
        <position position="21"/>
    </location>
    <ligand>
        <name>Mg(2+)</name>
        <dbReference type="ChEBI" id="CHEBI:18420"/>
    </ligand>
</feature>
<dbReference type="InterPro" id="IPR031322">
    <property type="entry name" value="Shikimate/glucono_kinase"/>
</dbReference>
<comment type="function">
    <text evidence="7">Catalyzes the specific phosphorylation of the 3-hydroxyl group of shikimic acid using ATP as a cosubstrate.</text>
</comment>
<dbReference type="GO" id="GO:0000287">
    <property type="term" value="F:magnesium ion binding"/>
    <property type="evidence" value="ECO:0007669"/>
    <property type="project" value="UniProtKB-UniRule"/>
</dbReference>
<evidence type="ECO:0000256" key="4">
    <source>
        <dbReference type="ARBA" id="ARBA00022777"/>
    </source>
</evidence>
<evidence type="ECO:0000313" key="8">
    <source>
        <dbReference type="EMBL" id="REF30962.1"/>
    </source>
</evidence>
<evidence type="ECO:0000313" key="9">
    <source>
        <dbReference type="Proteomes" id="UP000256253"/>
    </source>
</evidence>
<dbReference type="Proteomes" id="UP000256253">
    <property type="component" value="Unassembled WGS sequence"/>
</dbReference>
<keyword evidence="9" id="KW-1185">Reference proteome</keyword>
<dbReference type="EMBL" id="QTUA01000001">
    <property type="protein sequence ID" value="REF30962.1"/>
    <property type="molecule type" value="Genomic_DNA"/>
</dbReference>
<comment type="subunit">
    <text evidence="7">Monomer.</text>
</comment>
<dbReference type="EC" id="2.7.1.71" evidence="7"/>
<dbReference type="GO" id="GO:0009423">
    <property type="term" value="P:chorismate biosynthetic process"/>
    <property type="evidence" value="ECO:0007669"/>
    <property type="project" value="UniProtKB-UniRule"/>
</dbReference>